<sequence>MKIVGFDLSFKPKRKVNIVIKDHVIRYLELKNNGKEIVVKDCKERYLPDGVIKEGKIQNREKLTFILAECVEEWKIKNREVQFIVPDQIIVIRRVQVPGDLLEDEIQSHLFLELGASIHLPFEEPLFEFKLLPNSEQKNKQDILLIAAPEETVEQYRQLLEDVSLDAVVADISSLSIYRLYYSAMEDVENEHLLLIQYDLSSVNLTIFNEEFPVFSRHIVNEFDEGSWEVSDGKIAWTKNEEDLQAVIEEDIVEMDRVMNFYRFTLTKGKEEITKILIIGDNPYLSDVIGKMKDRFTVPIMSFDEGVFQTDTGEALPREQYLALGLALKEVQTK</sequence>
<dbReference type="Pfam" id="PF11104">
    <property type="entry name" value="PilM_2"/>
    <property type="match status" value="1"/>
</dbReference>
<dbReference type="Gene3D" id="3.30.1490.300">
    <property type="match status" value="1"/>
</dbReference>
<dbReference type="EMBL" id="NPIA01000002">
    <property type="protein sequence ID" value="OZM57864.1"/>
    <property type="molecule type" value="Genomic_DNA"/>
</dbReference>
<gene>
    <name evidence="1" type="ORF">CIB95_05770</name>
</gene>
<dbReference type="InterPro" id="IPR005883">
    <property type="entry name" value="PilM"/>
</dbReference>
<dbReference type="AlphaFoldDB" id="A0A263BVX4"/>
<organism evidence="1 2">
    <name type="scientific">Lottiidibacillus patelloidae</name>
    <dbReference type="NCBI Taxonomy" id="2670334"/>
    <lineage>
        <taxon>Bacteria</taxon>
        <taxon>Bacillati</taxon>
        <taxon>Bacillota</taxon>
        <taxon>Bacilli</taxon>
        <taxon>Bacillales</taxon>
        <taxon>Bacillaceae</taxon>
        <taxon>Lottiidibacillus</taxon>
    </lineage>
</organism>
<evidence type="ECO:0000313" key="1">
    <source>
        <dbReference type="EMBL" id="OZM57864.1"/>
    </source>
</evidence>
<reference evidence="1 2" key="2">
    <citation type="submission" date="2017-09" db="EMBL/GenBank/DDBJ databases">
        <title>Bacillus patelloidae sp. nov., isolated from the intestinal tract of a marine limpet.</title>
        <authorList>
            <person name="Liu R."/>
            <person name="Dong C."/>
            <person name="Shao Z."/>
        </authorList>
    </citation>
    <scope>NUCLEOTIDE SEQUENCE [LARGE SCALE GENOMIC DNA]</scope>
    <source>
        <strain evidence="1 2">SA5d-4</strain>
    </source>
</reference>
<keyword evidence="2" id="KW-1185">Reference proteome</keyword>
<name>A0A263BVX4_9BACI</name>
<evidence type="ECO:0000313" key="2">
    <source>
        <dbReference type="Proteomes" id="UP000217083"/>
    </source>
</evidence>
<accession>A0A263BVX4</accession>
<comment type="caution">
    <text evidence="1">The sequence shown here is derived from an EMBL/GenBank/DDBJ whole genome shotgun (WGS) entry which is preliminary data.</text>
</comment>
<protein>
    <recommendedName>
        <fullName evidence="3">Pilus assembly protein PilM</fullName>
    </recommendedName>
</protein>
<dbReference type="Gene3D" id="3.30.420.40">
    <property type="match status" value="2"/>
</dbReference>
<dbReference type="Proteomes" id="UP000217083">
    <property type="component" value="Unassembled WGS sequence"/>
</dbReference>
<proteinExistence type="predicted"/>
<reference evidence="2" key="1">
    <citation type="submission" date="2017-08" db="EMBL/GenBank/DDBJ databases">
        <authorList>
            <person name="Huang Z."/>
        </authorList>
    </citation>
    <scope>NUCLEOTIDE SEQUENCE [LARGE SCALE GENOMIC DNA]</scope>
    <source>
        <strain evidence="2">SA5d-4</strain>
    </source>
</reference>
<evidence type="ECO:0008006" key="3">
    <source>
        <dbReference type="Google" id="ProtNLM"/>
    </source>
</evidence>